<evidence type="ECO:0000313" key="2">
    <source>
        <dbReference type="Proteomes" id="UP001623232"/>
    </source>
</evidence>
<reference evidence="1 2" key="1">
    <citation type="submission" date="2023-04" db="EMBL/GenBank/DDBJ databases">
        <title>Complete genome sequence of Alisedimentitalea scapharcae.</title>
        <authorList>
            <person name="Rong J.-C."/>
            <person name="Yi M.-L."/>
            <person name="Zhao Q."/>
        </authorList>
    </citation>
    <scope>NUCLEOTIDE SEQUENCE [LARGE SCALE GENOMIC DNA]</scope>
    <source>
        <strain evidence="1 2">KCTC 42119</strain>
    </source>
</reference>
<dbReference type="RefSeq" id="WP_406644819.1">
    <property type="nucleotide sequence ID" value="NZ_CP123584.1"/>
</dbReference>
<name>A0ABZ2XNA7_9RHOB</name>
<protein>
    <submittedName>
        <fullName evidence="1">DUF3305 domain-containing protein</fullName>
    </submittedName>
</protein>
<gene>
    <name evidence="1" type="ORF">QEZ52_13140</name>
</gene>
<accession>A0ABZ2XNA7</accession>
<dbReference type="EMBL" id="CP123584">
    <property type="protein sequence ID" value="WZK87556.1"/>
    <property type="molecule type" value="Genomic_DNA"/>
</dbReference>
<dbReference type="InterPro" id="IPR021736">
    <property type="entry name" value="DUF3305"/>
</dbReference>
<sequence>MQIGVVLRRSPGVTQWARWSWRAVAALPGAGSADWVLLRQDGDVSEFHAATHTMELHGADTESYLHGLHAQLPCLYVVMRATEDDQRPFDVVLVTASPYEAQDYCDSGEDVVEKIVMPEVVKAWVRDFVTRYHTEEVFKKRKRDKKDVTRVEDGVGDPRIKQLVDVYRSPVSAKKERLQ</sequence>
<keyword evidence="2" id="KW-1185">Reference proteome</keyword>
<dbReference type="Pfam" id="PF11749">
    <property type="entry name" value="DUF3305"/>
    <property type="match status" value="1"/>
</dbReference>
<proteinExistence type="predicted"/>
<evidence type="ECO:0000313" key="1">
    <source>
        <dbReference type="EMBL" id="WZK87556.1"/>
    </source>
</evidence>
<organism evidence="1 2">
    <name type="scientific">Aliisedimentitalea scapharcae</name>
    <dbReference type="NCBI Taxonomy" id="1524259"/>
    <lineage>
        <taxon>Bacteria</taxon>
        <taxon>Pseudomonadati</taxon>
        <taxon>Pseudomonadota</taxon>
        <taxon>Alphaproteobacteria</taxon>
        <taxon>Rhodobacterales</taxon>
        <taxon>Roseobacteraceae</taxon>
        <taxon>Aliisedimentitalea</taxon>
    </lineage>
</organism>
<dbReference type="Proteomes" id="UP001623232">
    <property type="component" value="Chromosome"/>
</dbReference>